<keyword evidence="3" id="KW-1185">Reference proteome</keyword>
<evidence type="ECO:0000313" key="3">
    <source>
        <dbReference type="Proteomes" id="UP000265100"/>
    </source>
</evidence>
<organism evidence="2 3">
    <name type="scientific">Astatotilapia calliptera</name>
    <name type="common">Eastern happy</name>
    <name type="synonym">Chromis callipterus</name>
    <dbReference type="NCBI Taxonomy" id="8154"/>
    <lineage>
        <taxon>Eukaryota</taxon>
        <taxon>Metazoa</taxon>
        <taxon>Chordata</taxon>
        <taxon>Craniata</taxon>
        <taxon>Vertebrata</taxon>
        <taxon>Euteleostomi</taxon>
        <taxon>Actinopterygii</taxon>
        <taxon>Neopterygii</taxon>
        <taxon>Teleostei</taxon>
        <taxon>Neoteleostei</taxon>
        <taxon>Acanthomorphata</taxon>
        <taxon>Ovalentaria</taxon>
        <taxon>Cichlomorphae</taxon>
        <taxon>Cichliformes</taxon>
        <taxon>Cichlidae</taxon>
        <taxon>African cichlids</taxon>
        <taxon>Pseudocrenilabrinae</taxon>
        <taxon>Haplochromini</taxon>
        <taxon>Astatotilapia</taxon>
    </lineage>
</organism>
<protein>
    <submittedName>
        <fullName evidence="2">Uncharacterized protein</fullName>
    </submittedName>
</protein>
<keyword evidence="1" id="KW-1133">Transmembrane helix</keyword>
<feature type="transmembrane region" description="Helical" evidence="1">
    <location>
        <begin position="6"/>
        <end position="26"/>
    </location>
</feature>
<name>A0A3P8P6M9_ASTCA</name>
<reference evidence="2" key="2">
    <citation type="submission" date="2025-08" db="UniProtKB">
        <authorList>
            <consortium name="Ensembl"/>
        </authorList>
    </citation>
    <scope>IDENTIFICATION</scope>
</reference>
<reference evidence="2" key="3">
    <citation type="submission" date="2025-09" db="UniProtKB">
        <authorList>
            <consortium name="Ensembl"/>
        </authorList>
    </citation>
    <scope>IDENTIFICATION</scope>
</reference>
<reference evidence="2" key="1">
    <citation type="submission" date="2018-05" db="EMBL/GenBank/DDBJ databases">
        <authorList>
            <person name="Datahose"/>
        </authorList>
    </citation>
    <scope>NUCLEOTIDE SEQUENCE</scope>
</reference>
<dbReference type="Bgee" id="ENSACLG00000008634">
    <property type="expression patterns" value="Expressed in camera-type eye and 8 other cell types or tissues"/>
</dbReference>
<proteinExistence type="predicted"/>
<evidence type="ECO:0000256" key="1">
    <source>
        <dbReference type="SAM" id="Phobius"/>
    </source>
</evidence>
<dbReference type="Proteomes" id="UP000265100">
    <property type="component" value="Chromosome 20"/>
</dbReference>
<sequence>SVRGCRGWTLLMAVCFMYLCSHEALAPQRHPLSRFMTRWRLISSKGILTSVMKHSTEGSEERRWTSCSSAIAVKHDWRRYSLPAPCHASRSTVQALGKAPHQALCEMFSGALLL</sequence>
<accession>A0A3P8P6M9</accession>
<keyword evidence="1" id="KW-0472">Membrane</keyword>
<keyword evidence="1" id="KW-0812">Transmembrane</keyword>
<dbReference type="AlphaFoldDB" id="A0A3P8P6M9"/>
<evidence type="ECO:0000313" key="2">
    <source>
        <dbReference type="Ensembl" id="ENSACLP00000012650.2"/>
    </source>
</evidence>
<dbReference type="Ensembl" id="ENSACLT00000012958.2">
    <property type="protein sequence ID" value="ENSACLP00000012650.2"/>
    <property type="gene ID" value="ENSACLG00000008634.2"/>
</dbReference>